<evidence type="ECO:0000313" key="6">
    <source>
        <dbReference type="EMBL" id="PLQ00440.1"/>
    </source>
</evidence>
<evidence type="ECO:0000256" key="2">
    <source>
        <dbReference type="ARBA" id="ARBA00022884"/>
    </source>
</evidence>
<dbReference type="AlphaFoldDB" id="A0A2N5CDY2"/>
<dbReference type="EMBL" id="PJRP01000004">
    <property type="protein sequence ID" value="PLQ00440.1"/>
    <property type="molecule type" value="Genomic_DNA"/>
</dbReference>
<feature type="region of interest" description="Disordered" evidence="4">
    <location>
        <begin position="17"/>
        <end position="36"/>
    </location>
</feature>
<evidence type="ECO:0000256" key="4">
    <source>
        <dbReference type="SAM" id="MobiDB-lite"/>
    </source>
</evidence>
<dbReference type="GO" id="GO:0033592">
    <property type="term" value="F:RNA strand annealing activity"/>
    <property type="evidence" value="ECO:0007669"/>
    <property type="project" value="InterPro"/>
</dbReference>
<dbReference type="InterPro" id="IPR023529">
    <property type="entry name" value="ProQ"/>
</dbReference>
<keyword evidence="2" id="KW-0694">RNA-binding</keyword>
<protein>
    <submittedName>
        <fullName evidence="6">Prop effector</fullName>
    </submittedName>
</protein>
<dbReference type="SUPFAM" id="SSF48657">
    <property type="entry name" value="FinO-like"/>
    <property type="match status" value="1"/>
</dbReference>
<dbReference type="PANTHER" id="PTHR38106:SF1">
    <property type="entry name" value="RNA CHAPERONE PROQ"/>
    <property type="match status" value="1"/>
</dbReference>
<dbReference type="Proteomes" id="UP000234341">
    <property type="component" value="Unassembled WGS sequence"/>
</dbReference>
<reference evidence="6 7" key="1">
    <citation type="submission" date="2017-12" db="EMBL/GenBank/DDBJ databases">
        <title>Genome sequence of the active heterotrophic nitrifier-denitrifier, Cupriavidus pauculus UM1.</title>
        <authorList>
            <person name="Putonti C."/>
            <person name="Castignetti D."/>
        </authorList>
    </citation>
    <scope>NUCLEOTIDE SEQUENCE [LARGE SCALE GENOMIC DNA]</scope>
    <source>
        <strain evidence="6 7">UM1</strain>
    </source>
</reference>
<dbReference type="SMART" id="SM00945">
    <property type="entry name" value="ProQ"/>
    <property type="match status" value="1"/>
</dbReference>
<dbReference type="InterPro" id="IPR036442">
    <property type="entry name" value="ProQ/FinO_sf"/>
</dbReference>
<name>A0A2N5CDY2_9BURK</name>
<dbReference type="GO" id="GO:0034057">
    <property type="term" value="F:RNA strand-exchange activity"/>
    <property type="evidence" value="ECO:0007669"/>
    <property type="project" value="InterPro"/>
</dbReference>
<evidence type="ECO:0000259" key="5">
    <source>
        <dbReference type="SMART" id="SM00945"/>
    </source>
</evidence>
<evidence type="ECO:0000256" key="1">
    <source>
        <dbReference type="ARBA" id="ARBA00022490"/>
    </source>
</evidence>
<dbReference type="InterPro" id="IPR016103">
    <property type="entry name" value="ProQ/FinO"/>
</dbReference>
<dbReference type="PANTHER" id="PTHR38106">
    <property type="entry name" value="RNA CHAPERONE PROQ"/>
    <property type="match status" value="1"/>
</dbReference>
<sequence length="163" mass="18281">MGYEQLAELRSMLAEKARRQAEEKASQDRSQKNVVDGDASVRAIDILQRRFPKAFPRSPASKVPLQLAILSNLLANAEDLSLSEGDIRAAVATWCREPRYWAALTAGALRRDLAGNLVGIVTETEARRARYWLRKHASPTPKPALTLTPVGILQLRYWISDDW</sequence>
<accession>A0A2N5CDY2</accession>
<organism evidence="6 7">
    <name type="scientific">Cupriavidus pauculus</name>
    <dbReference type="NCBI Taxonomy" id="82633"/>
    <lineage>
        <taxon>Bacteria</taxon>
        <taxon>Pseudomonadati</taxon>
        <taxon>Pseudomonadota</taxon>
        <taxon>Betaproteobacteria</taxon>
        <taxon>Burkholderiales</taxon>
        <taxon>Burkholderiaceae</taxon>
        <taxon>Cupriavidus</taxon>
    </lineage>
</organism>
<keyword evidence="1" id="KW-0963">Cytoplasm</keyword>
<comment type="caution">
    <text evidence="6">The sequence shown here is derived from an EMBL/GenBank/DDBJ whole genome shotgun (WGS) entry which is preliminary data.</text>
</comment>
<proteinExistence type="predicted"/>
<dbReference type="OrthoDB" id="7025208at2"/>
<keyword evidence="3" id="KW-0143">Chaperone</keyword>
<dbReference type="GO" id="GO:0010608">
    <property type="term" value="P:post-transcriptional regulation of gene expression"/>
    <property type="evidence" value="ECO:0007669"/>
    <property type="project" value="InterPro"/>
</dbReference>
<gene>
    <name evidence="6" type="ORF">CYJ10_12520</name>
</gene>
<dbReference type="Pfam" id="PF04352">
    <property type="entry name" value="ProQ"/>
    <property type="match status" value="1"/>
</dbReference>
<evidence type="ECO:0000256" key="3">
    <source>
        <dbReference type="ARBA" id="ARBA00023186"/>
    </source>
</evidence>
<evidence type="ECO:0000313" key="7">
    <source>
        <dbReference type="Proteomes" id="UP000234341"/>
    </source>
</evidence>
<feature type="domain" description="ProQ/FinO" evidence="5">
    <location>
        <begin position="38"/>
        <end position="149"/>
    </location>
</feature>
<dbReference type="Gene3D" id="1.10.1710.10">
    <property type="entry name" value="ProQ/FinO domain"/>
    <property type="match status" value="1"/>
</dbReference>
<feature type="compositionally biased region" description="Basic and acidic residues" evidence="4">
    <location>
        <begin position="17"/>
        <end position="31"/>
    </location>
</feature>
<dbReference type="GO" id="GO:0005829">
    <property type="term" value="C:cytosol"/>
    <property type="evidence" value="ECO:0007669"/>
    <property type="project" value="TreeGrafter"/>
</dbReference>